<dbReference type="InterPro" id="IPR001763">
    <property type="entry name" value="Rhodanese-like_dom"/>
</dbReference>
<evidence type="ECO:0000259" key="1">
    <source>
        <dbReference type="PROSITE" id="PS50206"/>
    </source>
</evidence>
<dbReference type="Pfam" id="PF00581">
    <property type="entry name" value="Rhodanese"/>
    <property type="match status" value="1"/>
</dbReference>
<organism evidence="2 3">
    <name type="scientific">Bacillus xiapuensis</name>
    <dbReference type="NCBI Taxonomy" id="2014075"/>
    <lineage>
        <taxon>Bacteria</taxon>
        <taxon>Bacillati</taxon>
        <taxon>Bacillota</taxon>
        <taxon>Bacilli</taxon>
        <taxon>Bacillales</taxon>
        <taxon>Bacillaceae</taxon>
        <taxon>Bacillus</taxon>
    </lineage>
</organism>
<dbReference type="CDD" id="cd00158">
    <property type="entry name" value="RHOD"/>
    <property type="match status" value="1"/>
</dbReference>
<dbReference type="PANTHER" id="PTHR43031">
    <property type="entry name" value="FAD-DEPENDENT OXIDOREDUCTASE"/>
    <property type="match status" value="1"/>
</dbReference>
<evidence type="ECO:0000313" key="3">
    <source>
        <dbReference type="Proteomes" id="UP001330749"/>
    </source>
</evidence>
<keyword evidence="3" id="KW-1185">Reference proteome</keyword>
<dbReference type="PANTHER" id="PTHR43031:SF16">
    <property type="entry name" value="OXIDOREDUCTASE"/>
    <property type="match status" value="1"/>
</dbReference>
<dbReference type="Gene3D" id="3.40.250.10">
    <property type="entry name" value="Rhodanese-like domain"/>
    <property type="match status" value="1"/>
</dbReference>
<dbReference type="SUPFAM" id="SSF52821">
    <property type="entry name" value="Rhodanese/Cell cycle control phosphatase"/>
    <property type="match status" value="1"/>
</dbReference>
<dbReference type="EMBL" id="JARMQG010000047">
    <property type="protein sequence ID" value="MED3561791.1"/>
    <property type="molecule type" value="Genomic_DNA"/>
</dbReference>
<reference evidence="2 3" key="1">
    <citation type="submission" date="2023-03" db="EMBL/GenBank/DDBJ databases">
        <title>Bacillus Genome Sequencing.</title>
        <authorList>
            <person name="Dunlap C."/>
        </authorList>
    </citation>
    <scope>NUCLEOTIDE SEQUENCE [LARGE SCALE GENOMIC DNA]</scope>
    <source>
        <strain evidence="2 3">B-14544</strain>
    </source>
</reference>
<evidence type="ECO:0000313" key="2">
    <source>
        <dbReference type="EMBL" id="MED3561791.1"/>
    </source>
</evidence>
<dbReference type="Proteomes" id="UP001330749">
    <property type="component" value="Unassembled WGS sequence"/>
</dbReference>
<dbReference type="PROSITE" id="PS50206">
    <property type="entry name" value="RHODANESE_3"/>
    <property type="match status" value="1"/>
</dbReference>
<gene>
    <name evidence="2" type="ORF">P4447_04585</name>
</gene>
<dbReference type="SMART" id="SM00450">
    <property type="entry name" value="RHOD"/>
    <property type="match status" value="1"/>
</dbReference>
<comment type="caution">
    <text evidence="2">The sequence shown here is derived from an EMBL/GenBank/DDBJ whole genome shotgun (WGS) entry which is preliminary data.</text>
</comment>
<proteinExistence type="predicted"/>
<dbReference type="RefSeq" id="WP_327966713.1">
    <property type="nucleotide sequence ID" value="NZ_JARMQG010000047.1"/>
</dbReference>
<feature type="domain" description="Rhodanese" evidence="1">
    <location>
        <begin position="17"/>
        <end position="115"/>
    </location>
</feature>
<name>A0ABU6N8L3_9BACI</name>
<dbReference type="InterPro" id="IPR036873">
    <property type="entry name" value="Rhodanese-like_dom_sf"/>
</dbReference>
<sequence>MTTNKITPKELNERLKRNEKVLLLDVRAEEKYQAEHITAPQIENFNIPKTIIFEMEETKEERKFPFQKKQEIIVTCTTGNSAAKCASILSSLDYQVKVLEGGLTAWKEYQKSRKE</sequence>
<dbReference type="InterPro" id="IPR050229">
    <property type="entry name" value="GlpE_sulfurtransferase"/>
</dbReference>
<accession>A0ABU6N8L3</accession>
<protein>
    <submittedName>
        <fullName evidence="2">Rhodanese-like domain-containing protein</fullName>
    </submittedName>
</protein>